<evidence type="ECO:0000313" key="11">
    <source>
        <dbReference type="EMBL" id="CDQ83034.1"/>
    </source>
</evidence>
<dbReference type="InterPro" id="IPR016017">
    <property type="entry name" value="GDNF/GAS1"/>
</dbReference>
<evidence type="ECO:0000256" key="2">
    <source>
        <dbReference type="ARBA" id="ARBA00005961"/>
    </source>
</evidence>
<dbReference type="GO" id="GO:0007399">
    <property type="term" value="P:nervous system development"/>
    <property type="evidence" value="ECO:0007669"/>
    <property type="project" value="TreeGrafter"/>
</dbReference>
<evidence type="ECO:0000256" key="4">
    <source>
        <dbReference type="ARBA" id="ARBA00022622"/>
    </source>
</evidence>
<dbReference type="GO" id="GO:0009897">
    <property type="term" value="C:external side of plasma membrane"/>
    <property type="evidence" value="ECO:0007669"/>
    <property type="project" value="TreeGrafter"/>
</dbReference>
<dbReference type="EMBL" id="FR906091">
    <property type="protein sequence ID" value="CDQ83034.1"/>
    <property type="molecule type" value="Genomic_DNA"/>
</dbReference>
<evidence type="ECO:0000256" key="7">
    <source>
        <dbReference type="ARBA" id="ARBA00023170"/>
    </source>
</evidence>
<dbReference type="SUPFAM" id="SSF110035">
    <property type="entry name" value="GDNF receptor-like"/>
    <property type="match status" value="1"/>
</dbReference>
<keyword evidence="5" id="KW-0732">Signal</keyword>
<feature type="domain" description="GDNF/GAS1" evidence="10">
    <location>
        <begin position="25"/>
        <end position="117"/>
    </location>
</feature>
<reference evidence="11" key="2">
    <citation type="submission" date="2014-03" db="EMBL/GenBank/DDBJ databases">
        <authorList>
            <person name="Genoscope - CEA"/>
        </authorList>
    </citation>
    <scope>NUCLEOTIDE SEQUENCE</scope>
</reference>
<keyword evidence="6" id="KW-0472">Membrane</keyword>
<evidence type="ECO:0000256" key="6">
    <source>
        <dbReference type="ARBA" id="ARBA00023136"/>
    </source>
</evidence>
<evidence type="ECO:0000256" key="5">
    <source>
        <dbReference type="ARBA" id="ARBA00022729"/>
    </source>
</evidence>
<name>A0A060Y0V9_ONCMY</name>
<proteinExistence type="inferred from homology"/>
<evidence type="ECO:0000259" key="10">
    <source>
        <dbReference type="SMART" id="SM00907"/>
    </source>
</evidence>
<keyword evidence="7" id="KW-0675">Receptor</keyword>
<evidence type="ECO:0000256" key="1">
    <source>
        <dbReference type="ARBA" id="ARBA00004609"/>
    </source>
</evidence>
<dbReference type="GO" id="GO:0043235">
    <property type="term" value="C:receptor complex"/>
    <property type="evidence" value="ECO:0007669"/>
    <property type="project" value="TreeGrafter"/>
</dbReference>
<dbReference type="Proteomes" id="UP000193380">
    <property type="component" value="Unassembled WGS sequence"/>
</dbReference>
<evidence type="ECO:0000256" key="3">
    <source>
        <dbReference type="ARBA" id="ARBA00022475"/>
    </source>
</evidence>
<dbReference type="PANTHER" id="PTHR10269">
    <property type="entry name" value="GDNF RECEPTOR ALPHA"/>
    <property type="match status" value="1"/>
</dbReference>
<dbReference type="PANTHER" id="PTHR10269:SF4">
    <property type="entry name" value="GDNF FAMILY RECEPTOR ALPHA-2"/>
    <property type="match status" value="1"/>
</dbReference>
<dbReference type="STRING" id="8022.A0A060Y0V9"/>
<comment type="subcellular location">
    <subcellularLocation>
        <location evidence="1">Cell membrane</location>
        <topology evidence="1">Lipid-anchor</topology>
        <topology evidence="1">GPI-anchor</topology>
    </subcellularLocation>
</comment>
<dbReference type="InterPro" id="IPR037193">
    <property type="entry name" value="GDNF_alpha"/>
</dbReference>
<dbReference type="AlphaFoldDB" id="A0A060Y0V9"/>
<reference evidence="11" key="1">
    <citation type="journal article" date="2014" name="Nat. Commun.">
        <title>The rainbow trout genome provides novel insights into evolution after whole-genome duplication in vertebrates.</title>
        <authorList>
            <person name="Berthelot C."/>
            <person name="Brunet F."/>
            <person name="Chalopin D."/>
            <person name="Juanchich A."/>
            <person name="Bernard M."/>
            <person name="Noel B."/>
            <person name="Bento P."/>
            <person name="Da Silva C."/>
            <person name="Labadie K."/>
            <person name="Alberti A."/>
            <person name="Aury J.M."/>
            <person name="Louis A."/>
            <person name="Dehais P."/>
            <person name="Bardou P."/>
            <person name="Montfort J."/>
            <person name="Klopp C."/>
            <person name="Cabau C."/>
            <person name="Gaspin C."/>
            <person name="Thorgaard G.H."/>
            <person name="Boussaha M."/>
            <person name="Quillet E."/>
            <person name="Guyomard R."/>
            <person name="Galiana D."/>
            <person name="Bobe J."/>
            <person name="Volff J.N."/>
            <person name="Genet C."/>
            <person name="Wincker P."/>
            <person name="Jaillon O."/>
            <person name="Roest Crollius H."/>
            <person name="Guiguen Y."/>
        </authorList>
    </citation>
    <scope>NUCLEOTIDE SEQUENCE [LARGE SCALE GENOMIC DNA]</scope>
</reference>
<keyword evidence="3" id="KW-1003">Cell membrane</keyword>
<dbReference type="GO" id="GO:0007169">
    <property type="term" value="P:cell surface receptor protein tyrosine kinase signaling pathway"/>
    <property type="evidence" value="ECO:0007669"/>
    <property type="project" value="UniProtKB-ARBA"/>
</dbReference>
<accession>A0A060Y0V9</accession>
<dbReference type="SMART" id="SM00907">
    <property type="entry name" value="GDNF"/>
    <property type="match status" value="1"/>
</dbReference>
<evidence type="ECO:0000313" key="12">
    <source>
        <dbReference type="Proteomes" id="UP000193380"/>
    </source>
</evidence>
<keyword evidence="8" id="KW-0325">Glycoprotein</keyword>
<gene>
    <name evidence="11" type="ORF">GSONMT00033423001</name>
</gene>
<dbReference type="Pfam" id="PF02351">
    <property type="entry name" value="GDNF"/>
    <property type="match status" value="1"/>
</dbReference>
<dbReference type="GO" id="GO:0038023">
    <property type="term" value="F:signaling receptor activity"/>
    <property type="evidence" value="ECO:0007669"/>
    <property type="project" value="InterPro"/>
</dbReference>
<protein>
    <recommendedName>
        <fullName evidence="10">GDNF/GAS1 domain-containing protein</fullName>
    </recommendedName>
</protein>
<dbReference type="PRINTS" id="PR01316">
    <property type="entry name" value="GDNFRECEPTOR"/>
</dbReference>
<dbReference type="InterPro" id="IPR003438">
    <property type="entry name" value="GDNF_rcpt"/>
</dbReference>
<dbReference type="Gene3D" id="1.10.220.110">
    <property type="entry name" value="GDNF binding domain"/>
    <property type="match status" value="1"/>
</dbReference>
<keyword evidence="9" id="KW-0449">Lipoprotein</keyword>
<evidence type="ECO:0000256" key="9">
    <source>
        <dbReference type="ARBA" id="ARBA00023288"/>
    </source>
</evidence>
<keyword evidence="4" id="KW-0336">GPI-anchor</keyword>
<evidence type="ECO:0000256" key="8">
    <source>
        <dbReference type="ARBA" id="ARBA00023180"/>
    </source>
</evidence>
<organism evidence="11 12">
    <name type="scientific">Oncorhynchus mykiss</name>
    <name type="common">Rainbow trout</name>
    <name type="synonym">Salmo gairdneri</name>
    <dbReference type="NCBI Taxonomy" id="8022"/>
    <lineage>
        <taxon>Eukaryota</taxon>
        <taxon>Metazoa</taxon>
        <taxon>Chordata</taxon>
        <taxon>Craniata</taxon>
        <taxon>Vertebrata</taxon>
        <taxon>Euteleostomi</taxon>
        <taxon>Actinopterygii</taxon>
        <taxon>Neopterygii</taxon>
        <taxon>Teleostei</taxon>
        <taxon>Protacanthopterygii</taxon>
        <taxon>Salmoniformes</taxon>
        <taxon>Salmonidae</taxon>
        <taxon>Salmoninae</taxon>
        <taxon>Oncorhynchus</taxon>
    </lineage>
</organism>
<comment type="similarity">
    <text evidence="2">Belongs to the GDNFR family.</text>
</comment>
<dbReference type="PaxDb" id="8022-A0A060Y0V9"/>
<dbReference type="FunFam" id="1.10.220.110:FF:000001">
    <property type="entry name" value="GDNF family receptor alpha"/>
    <property type="match status" value="1"/>
</dbReference>
<sequence>MFCTLSVCVPVFKFLRLKWRYYEECFSSARVCACRSRLADFHTTCQMTGHSINSCPHDNYHGCLMAYVGLIGSDVTPNYMDSSPSNSTISPWCSCRGTGNQEQECDAFLRDFTHNTCLKNSIQAFGYGSEGSVLPVTESLAKPFPPIQPPLNSKPAPSLQANDIKPLDSACVFSTCANLKDGGQKCIPSNDFECEEALLAQGSMDSEGEEEKAQRSAAASGPLGVRGCVIISNSII</sequence>